<gene>
    <name evidence="5" type="primary">MED19</name>
    <name evidence="7" type="ORF">SMN809_LOCUS81376</name>
</gene>
<evidence type="ECO:0000256" key="2">
    <source>
        <dbReference type="ARBA" id="ARBA00023015"/>
    </source>
</evidence>
<reference evidence="7" key="1">
    <citation type="submission" date="2021-02" db="EMBL/GenBank/DDBJ databases">
        <authorList>
            <person name="Nowell W R."/>
        </authorList>
    </citation>
    <scope>NUCLEOTIDE SEQUENCE</scope>
</reference>
<comment type="subcellular location">
    <subcellularLocation>
        <location evidence="1 5">Nucleus</location>
    </subcellularLocation>
</comment>
<keyword evidence="3 5" id="KW-0804">Transcription</keyword>
<sequence length="93" mass="10302">MSLVGAYHMPKTNGNVSHDDLLILDSDSSQQQQSQPQRPSPPFYLLCHYPLEPPPTGSTNLIVHSGLSRDFDKYVKQPIPPSLSDFLTDIPLA</sequence>
<evidence type="ECO:0000256" key="1">
    <source>
        <dbReference type="ARBA" id="ARBA00004123"/>
    </source>
</evidence>
<feature type="compositionally biased region" description="Low complexity" evidence="6">
    <location>
        <begin position="28"/>
        <end position="37"/>
    </location>
</feature>
<dbReference type="Pfam" id="PF10278">
    <property type="entry name" value="Med19"/>
    <property type="match status" value="1"/>
</dbReference>
<protein>
    <recommendedName>
        <fullName evidence="5">Mediator of RNA polymerase II transcription subunit 19</fullName>
    </recommendedName>
    <alternativeName>
        <fullName evidence="5">Mediator complex subunit 19</fullName>
    </alternativeName>
</protein>
<feature type="non-terminal residue" evidence="7">
    <location>
        <position position="93"/>
    </location>
</feature>
<organism evidence="7 8">
    <name type="scientific">Rotaria magnacalcarata</name>
    <dbReference type="NCBI Taxonomy" id="392030"/>
    <lineage>
        <taxon>Eukaryota</taxon>
        <taxon>Metazoa</taxon>
        <taxon>Spiralia</taxon>
        <taxon>Gnathifera</taxon>
        <taxon>Rotifera</taxon>
        <taxon>Eurotatoria</taxon>
        <taxon>Bdelloidea</taxon>
        <taxon>Philodinida</taxon>
        <taxon>Philodinidae</taxon>
        <taxon>Rotaria</taxon>
    </lineage>
</organism>
<comment type="subunit">
    <text evidence="5">Component of the Mediator complex.</text>
</comment>
<dbReference type="AlphaFoldDB" id="A0A8S3JQ39"/>
<comment type="similarity">
    <text evidence="5">Belongs to the Mediator complex subunit 19 family.</text>
</comment>
<dbReference type="GO" id="GO:0016592">
    <property type="term" value="C:mediator complex"/>
    <property type="evidence" value="ECO:0007669"/>
    <property type="project" value="InterPro"/>
</dbReference>
<keyword evidence="4 5" id="KW-0539">Nucleus</keyword>
<evidence type="ECO:0000256" key="5">
    <source>
        <dbReference type="RuleBase" id="RU364151"/>
    </source>
</evidence>
<dbReference type="GO" id="GO:0003712">
    <property type="term" value="F:transcription coregulator activity"/>
    <property type="evidence" value="ECO:0007669"/>
    <property type="project" value="InterPro"/>
</dbReference>
<evidence type="ECO:0000256" key="4">
    <source>
        <dbReference type="ARBA" id="ARBA00023242"/>
    </source>
</evidence>
<dbReference type="Proteomes" id="UP000676336">
    <property type="component" value="Unassembled WGS sequence"/>
</dbReference>
<dbReference type="EMBL" id="CAJOBI010348087">
    <property type="protein sequence ID" value="CAF5219332.1"/>
    <property type="molecule type" value="Genomic_DNA"/>
</dbReference>
<dbReference type="InterPro" id="IPR019403">
    <property type="entry name" value="Mediator_Med19_met"/>
</dbReference>
<accession>A0A8S3JQ39</accession>
<proteinExistence type="inferred from homology"/>
<evidence type="ECO:0000313" key="7">
    <source>
        <dbReference type="EMBL" id="CAF5219332.1"/>
    </source>
</evidence>
<dbReference type="GO" id="GO:0006357">
    <property type="term" value="P:regulation of transcription by RNA polymerase II"/>
    <property type="evidence" value="ECO:0007669"/>
    <property type="project" value="InterPro"/>
</dbReference>
<comment type="caution">
    <text evidence="7">The sequence shown here is derived from an EMBL/GenBank/DDBJ whole genome shotgun (WGS) entry which is preliminary data.</text>
</comment>
<comment type="function">
    <text evidence="5">Component of the Mediator complex, a coactivator involved in the regulated transcription of nearly all RNA polymerase II-dependent genes. Mediator functions as a bridge to convey information from gene-specific regulatory proteins to the basal RNA polymerase II transcription machinery. Mediator is recruited to promoters by direct interactions with regulatory proteins and serves as a scaffold for the assembly of a functional preinitiation complex with RNA polymerase II and the general transcription factors.</text>
</comment>
<evidence type="ECO:0000313" key="8">
    <source>
        <dbReference type="Proteomes" id="UP000676336"/>
    </source>
</evidence>
<evidence type="ECO:0000256" key="6">
    <source>
        <dbReference type="SAM" id="MobiDB-lite"/>
    </source>
</evidence>
<name>A0A8S3JQ39_9BILA</name>
<feature type="region of interest" description="Disordered" evidence="6">
    <location>
        <begin position="1"/>
        <end position="42"/>
    </location>
</feature>
<evidence type="ECO:0000256" key="3">
    <source>
        <dbReference type="ARBA" id="ARBA00023163"/>
    </source>
</evidence>
<keyword evidence="5" id="KW-0010">Activator</keyword>
<keyword evidence="2 5" id="KW-0805">Transcription regulation</keyword>